<reference evidence="1 2" key="1">
    <citation type="journal article" date="2011" name="Stand. Genomic Sci.">
        <title>Complete genome sequence of the filamentous gliding predatory bacterium Herpetosiphon aurantiacus type strain (114-95(T)).</title>
        <authorList>
            <person name="Kiss H."/>
            <person name="Nett M."/>
            <person name="Domin N."/>
            <person name="Martin K."/>
            <person name="Maresca J.A."/>
            <person name="Copeland A."/>
            <person name="Lapidus A."/>
            <person name="Lucas S."/>
            <person name="Berry K.W."/>
            <person name="Glavina Del Rio T."/>
            <person name="Dalin E."/>
            <person name="Tice H."/>
            <person name="Pitluck S."/>
            <person name="Richardson P."/>
            <person name="Bruce D."/>
            <person name="Goodwin L."/>
            <person name="Han C."/>
            <person name="Detter J.C."/>
            <person name="Schmutz J."/>
            <person name="Brettin T."/>
            <person name="Land M."/>
            <person name="Hauser L."/>
            <person name="Kyrpides N.C."/>
            <person name="Ivanova N."/>
            <person name="Goker M."/>
            <person name="Woyke T."/>
            <person name="Klenk H.P."/>
            <person name="Bryant D.A."/>
        </authorList>
    </citation>
    <scope>NUCLEOTIDE SEQUENCE [LARGE SCALE GENOMIC DNA]</scope>
    <source>
        <strain evidence="2">ATCC 23779 / DSM 785 / 114-95</strain>
        <plasmid evidence="1">pHAU02</plasmid>
    </source>
</reference>
<accession>A9B972</accession>
<gene>
    <name evidence="1" type="ordered locus">Haur_5259</name>
</gene>
<evidence type="ECO:0000313" key="2">
    <source>
        <dbReference type="Proteomes" id="UP000000787"/>
    </source>
</evidence>
<dbReference type="BioCyc" id="HAUR316274:GHYA-5321-MONOMER"/>
<protein>
    <submittedName>
        <fullName evidence="1">Uncharacterized protein</fullName>
    </submittedName>
</protein>
<keyword evidence="1" id="KW-0614">Plasmid</keyword>
<dbReference type="eggNOG" id="ENOG50338JS">
    <property type="taxonomic scope" value="Bacteria"/>
</dbReference>
<name>A9B972_HERA2</name>
<proteinExistence type="predicted"/>
<dbReference type="InParanoid" id="A9B972"/>
<dbReference type="KEGG" id="hau:Haur_5259"/>
<dbReference type="AlphaFoldDB" id="A9B972"/>
<sequence>MDKRYDRTTLIHAYIATKAPPGHDDVARFTAARLAALEQAFDLRLTWEGVTNQDNRALWMLFTSTVRSYLSIRTPGSDFLDGSLLMRRLDALGDDARPLMAAWETITTATTAREQAHLTMLDELFRLLWGEITTVVTSDQLRALGFDDAHEPTWLDSA</sequence>
<dbReference type="EMBL" id="CP000877">
    <property type="protein sequence ID" value="ABX07886.1"/>
    <property type="molecule type" value="Genomic_DNA"/>
</dbReference>
<dbReference type="Proteomes" id="UP000000787">
    <property type="component" value="Plasmid pHAU02"/>
</dbReference>
<keyword evidence="2" id="KW-1185">Reference proteome</keyword>
<evidence type="ECO:0000313" key="1">
    <source>
        <dbReference type="EMBL" id="ABX07886.1"/>
    </source>
</evidence>
<dbReference type="HOGENOM" id="CLU_1667003_0_0_0"/>
<organism evidence="1 2">
    <name type="scientific">Herpetosiphon aurantiacus (strain ATCC 23779 / DSM 785 / 114-95)</name>
    <dbReference type="NCBI Taxonomy" id="316274"/>
    <lineage>
        <taxon>Bacteria</taxon>
        <taxon>Bacillati</taxon>
        <taxon>Chloroflexota</taxon>
        <taxon>Chloroflexia</taxon>
        <taxon>Herpetosiphonales</taxon>
        <taxon>Herpetosiphonaceae</taxon>
        <taxon>Herpetosiphon</taxon>
    </lineage>
</organism>
<geneLocation type="plasmid" evidence="1 2">
    <name>pHAU02</name>
</geneLocation>